<keyword evidence="3" id="KW-0813">Transport</keyword>
<feature type="transmembrane region" description="Helical" evidence="7">
    <location>
        <begin position="460"/>
        <end position="479"/>
    </location>
</feature>
<dbReference type="Proteomes" id="UP000243052">
    <property type="component" value="Chromosome iii"/>
</dbReference>
<feature type="transmembrane region" description="Helical" evidence="7">
    <location>
        <begin position="314"/>
        <end position="333"/>
    </location>
</feature>
<evidence type="ECO:0000313" key="8">
    <source>
        <dbReference type="EMBL" id="AMD19591.1"/>
    </source>
</evidence>
<evidence type="ECO:0000313" key="9">
    <source>
        <dbReference type="Proteomes" id="UP000243052"/>
    </source>
</evidence>
<dbReference type="PANTHER" id="PTHR42810">
    <property type="entry name" value="PURINE PERMEASE C1399.01C-RELATED"/>
    <property type="match status" value="1"/>
</dbReference>
<gene>
    <name evidence="8" type="ORF">AW171_hschr31431</name>
</gene>
<comment type="subcellular location">
    <subcellularLocation>
        <location evidence="1">Membrane</location>
        <topology evidence="1">Multi-pass membrane protein</topology>
    </subcellularLocation>
</comment>
<feature type="transmembrane region" description="Helical" evidence="7">
    <location>
        <begin position="123"/>
        <end position="149"/>
    </location>
</feature>
<dbReference type="NCBIfam" id="TIGR00801">
    <property type="entry name" value="ncs2"/>
    <property type="match status" value="1"/>
</dbReference>
<dbReference type="OrthoDB" id="1641903at2759"/>
<organism evidence="8 9">
    <name type="scientific">Eremothecium sinecaudum</name>
    <dbReference type="NCBI Taxonomy" id="45286"/>
    <lineage>
        <taxon>Eukaryota</taxon>
        <taxon>Fungi</taxon>
        <taxon>Dikarya</taxon>
        <taxon>Ascomycota</taxon>
        <taxon>Saccharomycotina</taxon>
        <taxon>Saccharomycetes</taxon>
        <taxon>Saccharomycetales</taxon>
        <taxon>Saccharomycetaceae</taxon>
        <taxon>Eremothecium</taxon>
    </lineage>
</organism>
<comment type="similarity">
    <text evidence="2">Belongs to the nucleobase:cation symporter-2 (NCS2) (TC 2.A.40) family.</text>
</comment>
<feature type="transmembrane region" description="Helical" evidence="7">
    <location>
        <begin position="401"/>
        <end position="423"/>
    </location>
</feature>
<name>A0A120K1Q5_9SACH</name>
<evidence type="ECO:0000256" key="1">
    <source>
        <dbReference type="ARBA" id="ARBA00004141"/>
    </source>
</evidence>
<keyword evidence="9" id="KW-1185">Reference proteome</keyword>
<feature type="transmembrane region" description="Helical" evidence="7">
    <location>
        <begin position="249"/>
        <end position="267"/>
    </location>
</feature>
<dbReference type="GO" id="GO:0042907">
    <property type="term" value="F:xanthine transmembrane transporter activity"/>
    <property type="evidence" value="ECO:0007669"/>
    <property type="project" value="TreeGrafter"/>
</dbReference>
<feature type="transmembrane region" description="Helical" evidence="7">
    <location>
        <begin position="56"/>
        <end position="81"/>
    </location>
</feature>
<dbReference type="AlphaFoldDB" id="A0A120K1Q5"/>
<evidence type="ECO:0000256" key="2">
    <source>
        <dbReference type="ARBA" id="ARBA00008821"/>
    </source>
</evidence>
<feature type="transmembrane region" description="Helical" evidence="7">
    <location>
        <begin position="274"/>
        <end position="294"/>
    </location>
</feature>
<dbReference type="PANTHER" id="PTHR42810:SF2">
    <property type="entry name" value="PURINE PERMEASE C1399.01C-RELATED"/>
    <property type="match status" value="1"/>
</dbReference>
<dbReference type="EMBL" id="CP014243">
    <property type="protein sequence ID" value="AMD19591.1"/>
    <property type="molecule type" value="Genomic_DNA"/>
</dbReference>
<dbReference type="STRING" id="45286.A0A120K1Q5"/>
<dbReference type="GeneID" id="28722796"/>
<feature type="transmembrane region" description="Helical" evidence="7">
    <location>
        <begin position="429"/>
        <end position="448"/>
    </location>
</feature>
<sequence length="578" mass="62681">MTSTGDNALIKRLKRKLTTRKGLIGEYNYKFLFTPQIFSKVKNTQPFFAVDQDVPLVLGFILGLQHALAMLAGVITPPILISLSANFSSDSQQYLVGASLVVSGILSLIQITRIRIPFTQMYVGSGMLSVVGTSFCVLPLVQGILPMMYRTGYCPTGANGELLECTRGYGALIGTSTLCALWEIALSMVPPRYLRKLFPSVVTGSVLVTMGASLLKSGFQDILGGAGCIDGMCPFEGAPMAAPYGSPKFIGLAFSVYITIILCEKWGAPIMKSCSVIVGLLVGCIIAAACGYFDRSGIDSARVLSFPWVKTFEFKVYGPAVIPFLVVYTLLVMETLGDLNASMEVSKLELEGPVYESRLQGGVLGDGVNGLLAGLMTITPMSTFAQNNGVIAMTRCASRTVGYWACFLLIVMGVFTKFAAALVAIPKPVLGGMTSFLFTSVLVSGIKIITTISFTRRDRFILTASLFPGIGCVLIPDWFSHVFNYTGSNQALEGFLNAITLVMGSSYCLAGFIATILNLFLPQEFDDHDDDEHNVNPPRTIEINEIDMDAYVPQYNSFERQIDLNLKVKKENEEKYSA</sequence>
<evidence type="ECO:0000256" key="3">
    <source>
        <dbReference type="ARBA" id="ARBA00022448"/>
    </source>
</evidence>
<dbReference type="InterPro" id="IPR006043">
    <property type="entry name" value="NCS2"/>
</dbReference>
<protein>
    <submittedName>
        <fullName evidence="8">HCL560Cp</fullName>
    </submittedName>
</protein>
<evidence type="ECO:0000256" key="7">
    <source>
        <dbReference type="SAM" id="Phobius"/>
    </source>
</evidence>
<proteinExistence type="inferred from homology"/>
<evidence type="ECO:0000256" key="6">
    <source>
        <dbReference type="ARBA" id="ARBA00023136"/>
    </source>
</evidence>
<reference evidence="8 9" key="1">
    <citation type="submission" date="2016-01" db="EMBL/GenBank/DDBJ databases">
        <title>Genome sequence of the yeast Holleya sinecauda.</title>
        <authorList>
            <person name="Dietrich F.S."/>
        </authorList>
    </citation>
    <scope>NUCLEOTIDE SEQUENCE [LARGE SCALE GENOMIC DNA]</scope>
    <source>
        <strain evidence="8 9">ATCC 58844</strain>
    </source>
</reference>
<feature type="transmembrane region" description="Helical" evidence="7">
    <location>
        <begin position="197"/>
        <end position="215"/>
    </location>
</feature>
<evidence type="ECO:0000256" key="5">
    <source>
        <dbReference type="ARBA" id="ARBA00022989"/>
    </source>
</evidence>
<dbReference type="InterPro" id="IPR006042">
    <property type="entry name" value="Xan_ur_permease"/>
</dbReference>
<keyword evidence="6 7" id="KW-0472">Membrane</keyword>
<dbReference type="Pfam" id="PF00860">
    <property type="entry name" value="Xan_ur_permease"/>
    <property type="match status" value="1"/>
</dbReference>
<dbReference type="RefSeq" id="XP_017986587.1">
    <property type="nucleotide sequence ID" value="XM_018131525.1"/>
</dbReference>
<dbReference type="GO" id="GO:0005886">
    <property type="term" value="C:plasma membrane"/>
    <property type="evidence" value="ECO:0007669"/>
    <property type="project" value="TreeGrafter"/>
</dbReference>
<keyword evidence="5 7" id="KW-1133">Transmembrane helix</keyword>
<evidence type="ECO:0000256" key="4">
    <source>
        <dbReference type="ARBA" id="ARBA00022692"/>
    </source>
</evidence>
<feature type="transmembrane region" description="Helical" evidence="7">
    <location>
        <begin position="499"/>
        <end position="521"/>
    </location>
</feature>
<dbReference type="NCBIfam" id="NF037981">
    <property type="entry name" value="NCS2_1"/>
    <property type="match status" value="1"/>
</dbReference>
<feature type="transmembrane region" description="Helical" evidence="7">
    <location>
        <begin position="93"/>
        <end position="111"/>
    </location>
</feature>
<keyword evidence="4 7" id="KW-0812">Transmembrane</keyword>
<dbReference type="GO" id="GO:0000324">
    <property type="term" value="C:fungal-type vacuole"/>
    <property type="evidence" value="ECO:0007669"/>
    <property type="project" value="TreeGrafter"/>
</dbReference>
<accession>A0A120K1Q5</accession>
<feature type="transmembrane region" description="Helical" evidence="7">
    <location>
        <begin position="169"/>
        <end position="190"/>
    </location>
</feature>